<comment type="caution">
    <text evidence="3">Lacks conserved residue(s) required for the propagation of feature annotation.</text>
</comment>
<dbReference type="Pfam" id="PF00051">
    <property type="entry name" value="Kringle"/>
    <property type="match status" value="3"/>
</dbReference>
<dbReference type="CDD" id="cd00108">
    <property type="entry name" value="KR"/>
    <property type="match status" value="1"/>
</dbReference>
<dbReference type="InterPro" id="IPR050759">
    <property type="entry name" value="Serine_protease_kringle"/>
</dbReference>
<evidence type="ECO:0000259" key="4">
    <source>
        <dbReference type="PROSITE" id="PS50070"/>
    </source>
</evidence>
<dbReference type="PROSITE" id="PS50070">
    <property type="entry name" value="KRINGLE_2"/>
    <property type="match status" value="3"/>
</dbReference>
<dbReference type="EMBL" id="LR902617">
    <property type="protein sequence ID" value="CAD7250838.1"/>
    <property type="molecule type" value="Genomic_DNA"/>
</dbReference>
<protein>
    <recommendedName>
        <fullName evidence="4">Kringle domain-containing protein</fullName>
    </recommendedName>
</protein>
<keyword evidence="6" id="KW-1185">Reference proteome</keyword>
<evidence type="ECO:0000256" key="1">
    <source>
        <dbReference type="ARBA" id="ARBA00022572"/>
    </source>
</evidence>
<dbReference type="Proteomes" id="UP000677054">
    <property type="component" value="Unassembled WGS sequence"/>
</dbReference>
<evidence type="ECO:0000256" key="2">
    <source>
        <dbReference type="ARBA" id="ARBA00023157"/>
    </source>
</evidence>
<evidence type="ECO:0000313" key="5">
    <source>
        <dbReference type="EMBL" id="CAD7250838.1"/>
    </source>
</evidence>
<keyword evidence="1 3" id="KW-0420">Kringle</keyword>
<name>A0A7R9AB13_9CRUS</name>
<feature type="domain" description="Kringle" evidence="4">
    <location>
        <begin position="315"/>
        <end position="396"/>
    </location>
</feature>
<proteinExistence type="predicted"/>
<dbReference type="InterPro" id="IPR038178">
    <property type="entry name" value="Kringle_sf"/>
</dbReference>
<dbReference type="PANTHER" id="PTHR24261">
    <property type="entry name" value="PLASMINOGEN-RELATED"/>
    <property type="match status" value="1"/>
</dbReference>
<keyword evidence="2 3" id="KW-1015">Disulfide bond</keyword>
<dbReference type="PRINTS" id="PR00018">
    <property type="entry name" value="KRINGLE"/>
</dbReference>
<sequence length="399" mass="45553">MVRKSAIRFCISCGPWKTVEHEEMTVLGFTDRDGNDEIHNFCRNPDGNTAPWCYNGEGDSPEWEHCDLPFCNLQEPERGPEGSEYPECRLSQKGKEYVGTKNATETGKPCLRWTSRPYGMPWDFFDREVEYAQLFLNMDPAIHENYCRNSGLYREKPWCFVSDPDIQREYCHDSKKMNALETRTPRDRSLGSSFRLASATRPRPMKALLAVLVSFLSMEAVASRDFVYRAIPVGQTYEDVASESTASNLATCGIACVRGSPRPCFAFNYRGSDGTCQLVRDERSRLVEADGFLSFVSGEQQQQQHTYPECRTTERGREYVGTTRVTESGKACLRWDSQPYGIPGDFSDAEEYGKNFPNLDVWSQKNFCRNPSGKARPWCFVSDPQLQWEHCDIPMCTDP</sequence>
<dbReference type="EMBL" id="CAJPEV010003100">
    <property type="protein sequence ID" value="CAG0898929.1"/>
    <property type="molecule type" value="Genomic_DNA"/>
</dbReference>
<dbReference type="SUPFAM" id="SSF57440">
    <property type="entry name" value="Kringle-like"/>
    <property type="match status" value="3"/>
</dbReference>
<reference evidence="5" key="1">
    <citation type="submission" date="2020-11" db="EMBL/GenBank/DDBJ databases">
        <authorList>
            <person name="Tran Van P."/>
        </authorList>
    </citation>
    <scope>NUCLEOTIDE SEQUENCE</scope>
</reference>
<gene>
    <name evidence="5" type="ORF">DSTB1V02_LOCUS10607</name>
</gene>
<dbReference type="InterPro" id="IPR018056">
    <property type="entry name" value="Kringle_CS"/>
</dbReference>
<dbReference type="Gene3D" id="2.40.20.10">
    <property type="entry name" value="Plasminogen Kringle 4"/>
    <property type="match status" value="3"/>
</dbReference>
<dbReference type="PANTHER" id="PTHR24261:SF7">
    <property type="entry name" value="KRINGLE DOMAIN-CONTAINING PROTEIN"/>
    <property type="match status" value="1"/>
</dbReference>
<dbReference type="InterPro" id="IPR013806">
    <property type="entry name" value="Kringle-like"/>
</dbReference>
<dbReference type="InterPro" id="IPR000001">
    <property type="entry name" value="Kringle"/>
</dbReference>
<dbReference type="OrthoDB" id="1915767at2759"/>
<feature type="domain" description="Kringle" evidence="4">
    <location>
        <begin position="93"/>
        <end position="177"/>
    </location>
</feature>
<evidence type="ECO:0000313" key="6">
    <source>
        <dbReference type="Proteomes" id="UP000677054"/>
    </source>
</evidence>
<evidence type="ECO:0000256" key="3">
    <source>
        <dbReference type="PROSITE-ProRule" id="PRU00121"/>
    </source>
</evidence>
<feature type="disulfide bond" evidence="3">
    <location>
        <begin position="368"/>
        <end position="391"/>
    </location>
</feature>
<feature type="domain" description="Kringle" evidence="4">
    <location>
        <begin position="12"/>
        <end position="71"/>
    </location>
</feature>
<dbReference type="PROSITE" id="PS00021">
    <property type="entry name" value="KRINGLE_1"/>
    <property type="match status" value="3"/>
</dbReference>
<organism evidence="5">
    <name type="scientific">Darwinula stevensoni</name>
    <dbReference type="NCBI Taxonomy" id="69355"/>
    <lineage>
        <taxon>Eukaryota</taxon>
        <taxon>Metazoa</taxon>
        <taxon>Ecdysozoa</taxon>
        <taxon>Arthropoda</taxon>
        <taxon>Crustacea</taxon>
        <taxon>Oligostraca</taxon>
        <taxon>Ostracoda</taxon>
        <taxon>Podocopa</taxon>
        <taxon>Podocopida</taxon>
        <taxon>Darwinulocopina</taxon>
        <taxon>Darwinuloidea</taxon>
        <taxon>Darwinulidae</taxon>
        <taxon>Darwinula</taxon>
    </lineage>
</organism>
<dbReference type="AlphaFoldDB" id="A0A7R9AB13"/>
<dbReference type="SMART" id="SM00130">
    <property type="entry name" value="KR"/>
    <property type="match status" value="3"/>
</dbReference>
<accession>A0A7R9AB13</accession>
<feature type="non-terminal residue" evidence="5">
    <location>
        <position position="1"/>
    </location>
</feature>